<feature type="compositionally biased region" description="Polar residues" evidence="8">
    <location>
        <begin position="32"/>
        <end position="41"/>
    </location>
</feature>
<feature type="compositionally biased region" description="Basic and acidic residues" evidence="8">
    <location>
        <begin position="343"/>
        <end position="355"/>
    </location>
</feature>
<accession>A0A1J7IUA2</accession>
<evidence type="ECO:0000256" key="8">
    <source>
        <dbReference type="SAM" id="MobiDB-lite"/>
    </source>
</evidence>
<evidence type="ECO:0000313" key="10">
    <source>
        <dbReference type="EMBL" id="OIW30755.1"/>
    </source>
</evidence>
<gene>
    <name evidence="10" type="ORF">CONLIGDRAFT_289983</name>
</gene>
<dbReference type="FunCoup" id="A0A1J7IUA2">
    <property type="interactions" value="213"/>
</dbReference>
<dbReference type="InterPro" id="IPR040038">
    <property type="entry name" value="TIPIN/Csm3/Swi3"/>
</dbReference>
<evidence type="ECO:0000259" key="9">
    <source>
        <dbReference type="Pfam" id="PF07962"/>
    </source>
</evidence>
<dbReference type="GO" id="GO:0043111">
    <property type="term" value="P:replication fork arrest"/>
    <property type="evidence" value="ECO:0007669"/>
    <property type="project" value="TreeGrafter"/>
</dbReference>
<dbReference type="GO" id="GO:0003677">
    <property type="term" value="F:DNA binding"/>
    <property type="evidence" value="ECO:0007669"/>
    <property type="project" value="TreeGrafter"/>
</dbReference>
<dbReference type="GO" id="GO:0031297">
    <property type="term" value="P:replication fork processing"/>
    <property type="evidence" value="ECO:0007669"/>
    <property type="project" value="UniProtKB-UniRule"/>
</dbReference>
<proteinExistence type="inferred from homology"/>
<evidence type="ECO:0000256" key="6">
    <source>
        <dbReference type="ARBA" id="ARBA00023306"/>
    </source>
</evidence>
<evidence type="ECO:0000256" key="4">
    <source>
        <dbReference type="ARBA" id="ARBA00022880"/>
    </source>
</evidence>
<evidence type="ECO:0000256" key="3">
    <source>
        <dbReference type="ARBA" id="ARBA00022763"/>
    </source>
</evidence>
<feature type="region of interest" description="Disordered" evidence="8">
    <location>
        <begin position="321"/>
        <end position="369"/>
    </location>
</feature>
<dbReference type="PANTHER" id="PTHR13220">
    <property type="entry name" value="TIMELESS INTERACTING-RELATED"/>
    <property type="match status" value="1"/>
</dbReference>
<dbReference type="InParanoid" id="A0A1J7IUA2"/>
<feature type="region of interest" description="Disordered" evidence="8">
    <location>
        <begin position="148"/>
        <end position="230"/>
    </location>
</feature>
<dbReference type="GO" id="GO:0006974">
    <property type="term" value="P:DNA damage response"/>
    <property type="evidence" value="ECO:0007669"/>
    <property type="project" value="UniProtKB-KW"/>
</dbReference>
<dbReference type="Proteomes" id="UP000182658">
    <property type="component" value="Unassembled WGS sequence"/>
</dbReference>
<comment type="subcellular location">
    <subcellularLocation>
        <location evidence="1 7">Nucleus</location>
    </subcellularLocation>
</comment>
<evidence type="ECO:0000256" key="2">
    <source>
        <dbReference type="ARBA" id="ARBA00006075"/>
    </source>
</evidence>
<dbReference type="AlphaFoldDB" id="A0A1J7IUA2"/>
<feature type="region of interest" description="Disordered" evidence="8">
    <location>
        <begin position="1"/>
        <end position="54"/>
    </location>
</feature>
<keyword evidence="6 7" id="KW-0131">Cell cycle</keyword>
<protein>
    <recommendedName>
        <fullName evidence="7">Chromosome segregation in meiosis protein</fullName>
    </recommendedName>
</protein>
<dbReference type="OrthoDB" id="437078at2759"/>
<reference evidence="10 11" key="1">
    <citation type="submission" date="2016-10" db="EMBL/GenBank/DDBJ databases">
        <title>Draft genome sequence of Coniochaeta ligniaria NRRL30616, a lignocellulolytic fungus for bioabatement of inhibitors in plant biomass hydrolysates.</title>
        <authorList>
            <consortium name="DOE Joint Genome Institute"/>
            <person name="Jimenez D.J."/>
            <person name="Hector R.E."/>
            <person name="Riley R."/>
            <person name="Sun H."/>
            <person name="Grigoriev I.V."/>
            <person name="Van Elsas J.D."/>
            <person name="Nichols N.N."/>
        </authorList>
    </citation>
    <scope>NUCLEOTIDE SEQUENCE [LARGE SCALE GENOMIC DNA]</scope>
    <source>
        <strain evidence="10 11">NRRL 30616</strain>
    </source>
</reference>
<keyword evidence="3 7" id="KW-0227">DNA damage</keyword>
<dbReference type="InterPro" id="IPR012923">
    <property type="entry name" value="Csm3"/>
</dbReference>
<dbReference type="EMBL" id="KV875096">
    <property type="protein sequence ID" value="OIW30755.1"/>
    <property type="molecule type" value="Genomic_DNA"/>
</dbReference>
<sequence>MPSKTASKPPARESATADFDDYLLDGDLSDNPFRSPSPTSNNKRKEPSGLGIDEEVEVKKRVTVPRVKLDEARLLSENGIPKLRKRAKHLHLKGKGHEWSDASKLLSFYQIWLDDLFPKAKFLDALGMVEKAGHKTAMHKARMDWIDEGKPKDKTFDDDGEDTYTAPAPEAAREPTRIAPVFERAKTTAAGSQRQRTPEREDLFGDEDIYDATPRAKASRAGGGEPDEDDLDALMAEAESAPVRSIFGGGGKPAGSLFGGPVTAAVDEPDEEDLDALLAEQEATGPPASRPTTTAVVNSIFGDGKPKAPAVEEADNDLDALMAEMEGDGAASKPPPATADAAKLPDADSGPKDSFADDEEAMAEMDGLW</sequence>
<comment type="function">
    <text evidence="7">Plays an important role in the control of DNA replication and the maintenance of replication fork stability.</text>
</comment>
<dbReference type="PANTHER" id="PTHR13220:SF11">
    <property type="entry name" value="TIMELESS-INTERACTING PROTEIN"/>
    <property type="match status" value="1"/>
</dbReference>
<evidence type="ECO:0000256" key="7">
    <source>
        <dbReference type="RuleBase" id="RU366049"/>
    </source>
</evidence>
<evidence type="ECO:0000256" key="5">
    <source>
        <dbReference type="ARBA" id="ARBA00023242"/>
    </source>
</evidence>
<dbReference type="STRING" id="1408157.A0A1J7IUA2"/>
<keyword evidence="5 7" id="KW-0539">Nucleus</keyword>
<feature type="compositionally biased region" description="Acidic residues" evidence="8">
    <location>
        <begin position="18"/>
        <end position="28"/>
    </location>
</feature>
<dbReference type="GO" id="GO:0000076">
    <property type="term" value="P:DNA replication checkpoint signaling"/>
    <property type="evidence" value="ECO:0007669"/>
    <property type="project" value="UniProtKB-UniRule"/>
</dbReference>
<feature type="region of interest" description="Disordered" evidence="8">
    <location>
        <begin position="252"/>
        <end position="294"/>
    </location>
</feature>
<comment type="similarity">
    <text evidence="2 7">Belongs to the CSM3 family.</text>
</comment>
<feature type="compositionally biased region" description="Basic and acidic residues" evidence="8">
    <location>
        <begin position="148"/>
        <end position="157"/>
    </location>
</feature>
<keyword evidence="4" id="KW-0236">DNA replication inhibitor</keyword>
<evidence type="ECO:0000313" key="11">
    <source>
        <dbReference type="Proteomes" id="UP000182658"/>
    </source>
</evidence>
<name>A0A1J7IUA2_9PEZI</name>
<keyword evidence="11" id="KW-1185">Reference proteome</keyword>
<dbReference type="GO" id="GO:0031298">
    <property type="term" value="C:replication fork protection complex"/>
    <property type="evidence" value="ECO:0007669"/>
    <property type="project" value="TreeGrafter"/>
</dbReference>
<evidence type="ECO:0000256" key="1">
    <source>
        <dbReference type="ARBA" id="ARBA00004123"/>
    </source>
</evidence>
<organism evidence="10 11">
    <name type="scientific">Coniochaeta ligniaria NRRL 30616</name>
    <dbReference type="NCBI Taxonomy" id="1408157"/>
    <lineage>
        <taxon>Eukaryota</taxon>
        <taxon>Fungi</taxon>
        <taxon>Dikarya</taxon>
        <taxon>Ascomycota</taxon>
        <taxon>Pezizomycotina</taxon>
        <taxon>Sordariomycetes</taxon>
        <taxon>Sordariomycetidae</taxon>
        <taxon>Coniochaetales</taxon>
        <taxon>Coniochaetaceae</taxon>
        <taxon>Coniochaeta</taxon>
    </lineage>
</organism>
<dbReference type="Pfam" id="PF07962">
    <property type="entry name" value="Swi3"/>
    <property type="match status" value="1"/>
</dbReference>
<feature type="domain" description="Chromosome segregation in meiosis protein 3" evidence="9">
    <location>
        <begin position="68"/>
        <end position="149"/>
    </location>
</feature>